<proteinExistence type="predicted"/>
<organism evidence="5 6">
    <name type="scientific">Bradyrhizobium barranii subsp. barranii</name>
    <dbReference type="NCBI Taxonomy" id="2823807"/>
    <lineage>
        <taxon>Bacteria</taxon>
        <taxon>Pseudomonadati</taxon>
        <taxon>Pseudomonadota</taxon>
        <taxon>Alphaproteobacteria</taxon>
        <taxon>Hyphomicrobiales</taxon>
        <taxon>Nitrobacteraceae</taxon>
        <taxon>Bradyrhizobium</taxon>
        <taxon>Bradyrhizobium barranii</taxon>
    </lineage>
</organism>
<keyword evidence="1 2" id="KW-0238">DNA-binding</keyword>
<dbReference type="Pfam" id="PF17938">
    <property type="entry name" value="TetR_C_29"/>
    <property type="match status" value="1"/>
</dbReference>
<dbReference type="PROSITE" id="PS50977">
    <property type="entry name" value="HTH_TETR_2"/>
    <property type="match status" value="1"/>
</dbReference>
<evidence type="ECO:0000256" key="2">
    <source>
        <dbReference type="PROSITE-ProRule" id="PRU00335"/>
    </source>
</evidence>
<evidence type="ECO:0000256" key="3">
    <source>
        <dbReference type="SAM" id="MobiDB-lite"/>
    </source>
</evidence>
<dbReference type="Proteomes" id="UP000564836">
    <property type="component" value="Chromosome"/>
</dbReference>
<dbReference type="AlphaFoldDB" id="A0A9X9YMH2"/>
<dbReference type="InterPro" id="IPR036271">
    <property type="entry name" value="Tet_transcr_reg_TetR-rel_C_sf"/>
</dbReference>
<evidence type="ECO:0000256" key="1">
    <source>
        <dbReference type="ARBA" id="ARBA00023125"/>
    </source>
</evidence>
<evidence type="ECO:0000313" key="6">
    <source>
        <dbReference type="Proteomes" id="UP000564836"/>
    </source>
</evidence>
<reference evidence="5 6" key="2">
    <citation type="journal article" date="2022" name="Int. J. Syst. Evol. Microbiol.">
        <title>Strains of Bradyrhizobium barranii sp. nov. associated with legumes native to Canada are symbionts of soybeans and belong to different subspecies (subsp. barranii subsp. nov. and subsp. apii subsp. nov.) and symbiovars (sv. glycinearum and sv. septentrionale).</title>
        <authorList>
            <person name="Bromfield E.S.P."/>
            <person name="Cloutier S."/>
            <person name="Wasai-Hara S."/>
            <person name="Minamisawa K."/>
        </authorList>
    </citation>
    <scope>NUCLEOTIDE SEQUENCE [LARGE SCALE GENOMIC DNA]</scope>
    <source>
        <strain evidence="5 6">323S2</strain>
    </source>
</reference>
<dbReference type="PRINTS" id="PR00455">
    <property type="entry name" value="HTHTETR"/>
</dbReference>
<dbReference type="RefSeq" id="WP_224516946.1">
    <property type="nucleotide sequence ID" value="NZ_CP088280.1"/>
</dbReference>
<dbReference type="Gene3D" id="1.10.357.10">
    <property type="entry name" value="Tetracycline Repressor, domain 2"/>
    <property type="match status" value="1"/>
</dbReference>
<dbReference type="Pfam" id="PF00440">
    <property type="entry name" value="TetR_N"/>
    <property type="match status" value="1"/>
</dbReference>
<feature type="domain" description="HTH tetR-type" evidence="4">
    <location>
        <begin position="46"/>
        <end position="106"/>
    </location>
</feature>
<dbReference type="InterPro" id="IPR041474">
    <property type="entry name" value="NicS_C"/>
</dbReference>
<protein>
    <submittedName>
        <fullName evidence="5">TetR family transcriptional regulator</fullName>
    </submittedName>
</protein>
<dbReference type="EMBL" id="CP088280">
    <property type="protein sequence ID" value="UGX92127.1"/>
    <property type="molecule type" value="Genomic_DNA"/>
</dbReference>
<name>A0A9X9YMH2_9BRAD</name>
<reference evidence="5 6" key="1">
    <citation type="journal article" date="2017" name="Syst. Appl. Microbiol.">
        <title>Soybeans inoculated with root zone soils of Canadian native legumes harbour diverse and novel Bradyrhizobium spp. that possess agricultural potential.</title>
        <authorList>
            <person name="Bromfield E.S.P."/>
            <person name="Cloutier S."/>
            <person name="Tambong J.T."/>
            <person name="Tran Thi T.V."/>
        </authorList>
    </citation>
    <scope>NUCLEOTIDE SEQUENCE [LARGE SCALE GENOMIC DNA]</scope>
    <source>
        <strain evidence="5 6">323S2</strain>
    </source>
</reference>
<dbReference type="PANTHER" id="PTHR30328">
    <property type="entry name" value="TRANSCRIPTIONAL REPRESSOR"/>
    <property type="match status" value="1"/>
</dbReference>
<dbReference type="GO" id="GO:0003677">
    <property type="term" value="F:DNA binding"/>
    <property type="evidence" value="ECO:0007669"/>
    <property type="project" value="UniProtKB-UniRule"/>
</dbReference>
<gene>
    <name evidence="5" type="ORF">G6321_00041455</name>
</gene>
<dbReference type="PANTHER" id="PTHR30328:SF54">
    <property type="entry name" value="HTH-TYPE TRANSCRIPTIONAL REPRESSOR SCO4008"/>
    <property type="match status" value="1"/>
</dbReference>
<dbReference type="InterPro" id="IPR001647">
    <property type="entry name" value="HTH_TetR"/>
</dbReference>
<dbReference type="InterPro" id="IPR050109">
    <property type="entry name" value="HTH-type_TetR-like_transc_reg"/>
</dbReference>
<evidence type="ECO:0000313" key="5">
    <source>
        <dbReference type="EMBL" id="UGX92127.1"/>
    </source>
</evidence>
<accession>A0A9X9YMH2</accession>
<dbReference type="SUPFAM" id="SSF48498">
    <property type="entry name" value="Tetracyclin repressor-like, C-terminal domain"/>
    <property type="match status" value="1"/>
</dbReference>
<dbReference type="InterPro" id="IPR009057">
    <property type="entry name" value="Homeodomain-like_sf"/>
</dbReference>
<feature type="compositionally biased region" description="Basic and acidic residues" evidence="3">
    <location>
        <begin position="8"/>
        <end position="20"/>
    </location>
</feature>
<feature type="DNA-binding region" description="H-T-H motif" evidence="2">
    <location>
        <begin position="69"/>
        <end position="88"/>
    </location>
</feature>
<dbReference type="SUPFAM" id="SSF46689">
    <property type="entry name" value="Homeodomain-like"/>
    <property type="match status" value="1"/>
</dbReference>
<evidence type="ECO:0000259" key="4">
    <source>
        <dbReference type="PROSITE" id="PS50977"/>
    </source>
</evidence>
<feature type="region of interest" description="Disordered" evidence="3">
    <location>
        <begin position="1"/>
        <end position="37"/>
    </location>
</feature>
<sequence>MPAIALRMRGEAATGRREGPKGQMPGVKKQPVRAARPVPIKRRDRERTRQEILDIAFEEFAENGLSGGNTDAIAARANITKRLIFYYFNSKEELFTAVLEMAYAEMRAAEEDLHLEALEPEAAVRRLAEFTFDFHQAHPQFVRLVSIENIHRGRHMAISRRLKEMTQPSISQIAKVLERGAACGAIRPGIDPVELHMTLNALSFFAVANRHTFEAQFAFDMSSPKARAQRRAEIADLLWRCVRGDWTAAV</sequence>